<keyword evidence="10 13" id="KW-0067">ATP-binding</keyword>
<dbReference type="GO" id="GO:0009245">
    <property type="term" value="P:lipid A biosynthetic process"/>
    <property type="evidence" value="ECO:0007669"/>
    <property type="project" value="UniProtKB-UniRule"/>
</dbReference>
<dbReference type="InterPro" id="IPR027417">
    <property type="entry name" value="P-loop_NTPase"/>
</dbReference>
<proteinExistence type="inferred from homology"/>
<dbReference type="EC" id="2.7.1.130" evidence="3 13"/>
<comment type="function">
    <text evidence="1 13">Transfers the gamma-phosphate of ATP to the 4'-position of a tetraacyldisaccharide 1-phosphate intermediate (termed DS-1-P) to form tetraacyldisaccharide 1,4'-bis-phosphate (lipid IVA).</text>
</comment>
<protein>
    <recommendedName>
        <fullName evidence="4 13">Tetraacyldisaccharide 4'-kinase</fullName>
        <ecNumber evidence="3 13">2.7.1.130</ecNumber>
    </recommendedName>
    <alternativeName>
        <fullName evidence="12 13">Lipid A 4'-kinase</fullName>
    </alternativeName>
</protein>
<keyword evidence="15" id="KW-1185">Reference proteome</keyword>
<evidence type="ECO:0000256" key="13">
    <source>
        <dbReference type="HAMAP-Rule" id="MF_00409"/>
    </source>
</evidence>
<evidence type="ECO:0000256" key="2">
    <source>
        <dbReference type="ARBA" id="ARBA00004870"/>
    </source>
</evidence>
<evidence type="ECO:0000256" key="10">
    <source>
        <dbReference type="ARBA" id="ARBA00022840"/>
    </source>
</evidence>
<evidence type="ECO:0000256" key="9">
    <source>
        <dbReference type="ARBA" id="ARBA00022777"/>
    </source>
</evidence>
<sequence length="355" mass="40247">MRFYEPILYPFAVLYSLATKWRNHLFDIGSKKSTSFLVPVIVVGNLSVGGTGKTPAVEFLLRHLKSIFSLAVVSRGYKRKSSGFLLASDATHPWELGDEPFQLYQKFGADVTIAVGESRALAIPQVLAERPQTNLFILDDAFQHRYVQGDLYLLLTTYQKPFFTDRILPLGTLREDPKGAKRADAVIVTKCPKGIEEEEKREYAEKINRYTRSGVPVFFASIRYGDPIQISEGDHSLGGSVIVVSGIASNTSLLEEVRRRFVVLEVLDYSDHHQYRHSDLDVISKLFLKHKEKFPVLLTTEKDAVKLKVPEFLPFWTEIPIFALPMEMCLAEEDLQMLLEMILEKVKIKGYQSGV</sequence>
<feature type="binding site" evidence="13">
    <location>
        <begin position="47"/>
        <end position="54"/>
    </location>
    <ligand>
        <name>ATP</name>
        <dbReference type="ChEBI" id="CHEBI:30616"/>
    </ligand>
</feature>
<accession>R7ZQZ0</accession>
<keyword evidence="7 13" id="KW-0808">Transferase</keyword>
<dbReference type="GO" id="GO:0005886">
    <property type="term" value="C:plasma membrane"/>
    <property type="evidence" value="ECO:0007669"/>
    <property type="project" value="TreeGrafter"/>
</dbReference>
<dbReference type="STRING" id="1232681.ADIS_2879"/>
<dbReference type="Proteomes" id="UP000013909">
    <property type="component" value="Unassembled WGS sequence"/>
</dbReference>
<organism evidence="14 15">
    <name type="scientific">Lunatimonas lonarensis</name>
    <dbReference type="NCBI Taxonomy" id="1232681"/>
    <lineage>
        <taxon>Bacteria</taxon>
        <taxon>Pseudomonadati</taxon>
        <taxon>Bacteroidota</taxon>
        <taxon>Cytophagia</taxon>
        <taxon>Cytophagales</taxon>
        <taxon>Cyclobacteriaceae</taxon>
    </lineage>
</organism>
<reference evidence="14 15" key="1">
    <citation type="submission" date="2013-02" db="EMBL/GenBank/DDBJ databases">
        <title>A novel strain isolated from Lonar lake, Maharashtra, India.</title>
        <authorList>
            <person name="Singh A."/>
        </authorList>
    </citation>
    <scope>NUCLEOTIDE SEQUENCE [LARGE SCALE GENOMIC DNA]</scope>
    <source>
        <strain evidence="14 15">AK24</strain>
    </source>
</reference>
<keyword evidence="8 13" id="KW-0547">Nucleotide-binding</keyword>
<evidence type="ECO:0000256" key="12">
    <source>
        <dbReference type="ARBA" id="ARBA00029757"/>
    </source>
</evidence>
<dbReference type="GO" id="GO:0009244">
    <property type="term" value="P:lipopolysaccharide core region biosynthetic process"/>
    <property type="evidence" value="ECO:0007669"/>
    <property type="project" value="TreeGrafter"/>
</dbReference>
<dbReference type="RefSeq" id="WP_010855013.1">
    <property type="nucleotide sequence ID" value="NZ_AQHR01000085.1"/>
</dbReference>
<evidence type="ECO:0000313" key="15">
    <source>
        <dbReference type="Proteomes" id="UP000013909"/>
    </source>
</evidence>
<dbReference type="SUPFAM" id="SSF52540">
    <property type="entry name" value="P-loop containing nucleoside triphosphate hydrolases"/>
    <property type="match status" value="1"/>
</dbReference>
<gene>
    <name evidence="13" type="primary">lpxK</name>
    <name evidence="14" type="ORF">ADIS_2879</name>
</gene>
<dbReference type="GO" id="GO:0005524">
    <property type="term" value="F:ATP binding"/>
    <property type="evidence" value="ECO:0007669"/>
    <property type="project" value="UniProtKB-UniRule"/>
</dbReference>
<dbReference type="AlphaFoldDB" id="R7ZQZ0"/>
<dbReference type="HAMAP" id="MF_00409">
    <property type="entry name" value="LpxK"/>
    <property type="match status" value="1"/>
</dbReference>
<evidence type="ECO:0000256" key="5">
    <source>
        <dbReference type="ARBA" id="ARBA00022516"/>
    </source>
</evidence>
<evidence type="ECO:0000256" key="3">
    <source>
        <dbReference type="ARBA" id="ARBA00012071"/>
    </source>
</evidence>
<dbReference type="OrthoDB" id="9766423at2"/>
<dbReference type="PATRIC" id="fig|1288963.3.peg.2867"/>
<evidence type="ECO:0000256" key="1">
    <source>
        <dbReference type="ARBA" id="ARBA00002274"/>
    </source>
</evidence>
<evidence type="ECO:0000256" key="7">
    <source>
        <dbReference type="ARBA" id="ARBA00022679"/>
    </source>
</evidence>
<dbReference type="GO" id="GO:0009029">
    <property type="term" value="F:lipid-A 4'-kinase activity"/>
    <property type="evidence" value="ECO:0007669"/>
    <property type="project" value="UniProtKB-UniRule"/>
</dbReference>
<evidence type="ECO:0000256" key="8">
    <source>
        <dbReference type="ARBA" id="ARBA00022741"/>
    </source>
</evidence>
<dbReference type="PANTHER" id="PTHR42724:SF1">
    <property type="entry name" value="TETRAACYLDISACCHARIDE 4'-KINASE, MITOCHONDRIAL-RELATED"/>
    <property type="match status" value="1"/>
</dbReference>
<evidence type="ECO:0000256" key="4">
    <source>
        <dbReference type="ARBA" id="ARBA00016436"/>
    </source>
</evidence>
<dbReference type="NCBIfam" id="TIGR00682">
    <property type="entry name" value="lpxK"/>
    <property type="match status" value="1"/>
</dbReference>
<comment type="pathway">
    <text evidence="2 13">Glycolipid biosynthesis; lipid IV(A) biosynthesis; lipid IV(A) from (3R)-3-hydroxytetradecanoyl-[acyl-carrier-protein] and UDP-N-acetyl-alpha-D-glucosamine: step 6/6.</text>
</comment>
<evidence type="ECO:0000313" key="14">
    <source>
        <dbReference type="EMBL" id="EON76429.1"/>
    </source>
</evidence>
<dbReference type="EMBL" id="AQHR01000085">
    <property type="protein sequence ID" value="EON76429.1"/>
    <property type="molecule type" value="Genomic_DNA"/>
</dbReference>
<evidence type="ECO:0000256" key="6">
    <source>
        <dbReference type="ARBA" id="ARBA00022556"/>
    </source>
</evidence>
<name>R7ZQZ0_9BACT</name>
<comment type="similarity">
    <text evidence="13">Belongs to the LpxK family.</text>
</comment>
<keyword evidence="5 13" id="KW-0444">Lipid biosynthesis</keyword>
<dbReference type="UniPathway" id="UPA00359">
    <property type="reaction ID" value="UER00482"/>
</dbReference>
<dbReference type="Pfam" id="PF02606">
    <property type="entry name" value="LpxK"/>
    <property type="match status" value="1"/>
</dbReference>
<keyword evidence="11 13" id="KW-0443">Lipid metabolism</keyword>
<dbReference type="InterPro" id="IPR003758">
    <property type="entry name" value="LpxK"/>
</dbReference>
<keyword evidence="6 13" id="KW-0441">Lipid A biosynthesis</keyword>
<comment type="catalytic activity">
    <reaction evidence="13">
        <text>a lipid A disaccharide + ATP = a lipid IVA + ADP + H(+)</text>
        <dbReference type="Rhea" id="RHEA:67840"/>
        <dbReference type="ChEBI" id="CHEBI:15378"/>
        <dbReference type="ChEBI" id="CHEBI:30616"/>
        <dbReference type="ChEBI" id="CHEBI:176343"/>
        <dbReference type="ChEBI" id="CHEBI:176425"/>
        <dbReference type="ChEBI" id="CHEBI:456216"/>
        <dbReference type="EC" id="2.7.1.130"/>
    </reaction>
</comment>
<dbReference type="PANTHER" id="PTHR42724">
    <property type="entry name" value="TETRAACYLDISACCHARIDE 4'-KINASE"/>
    <property type="match status" value="1"/>
</dbReference>
<comment type="caution">
    <text evidence="14">The sequence shown here is derived from an EMBL/GenBank/DDBJ whole genome shotgun (WGS) entry which is preliminary data.</text>
</comment>
<keyword evidence="9 13" id="KW-0418">Kinase</keyword>
<evidence type="ECO:0000256" key="11">
    <source>
        <dbReference type="ARBA" id="ARBA00023098"/>
    </source>
</evidence>